<feature type="region of interest" description="Disordered" evidence="2">
    <location>
        <begin position="176"/>
        <end position="235"/>
    </location>
</feature>
<dbReference type="EMBL" id="JROU02000637">
    <property type="protein sequence ID" value="OEH78745.1"/>
    <property type="molecule type" value="Genomic_DNA"/>
</dbReference>
<name>A0A1D3D5L8_9EIME</name>
<reference evidence="3 4" key="1">
    <citation type="journal article" date="2016" name="BMC Genomics">
        <title>Comparative genomics reveals Cyclospora cayetanensis possesses coccidia-like metabolism and invasion components but unique surface antigens.</title>
        <authorList>
            <person name="Liu S."/>
            <person name="Wang L."/>
            <person name="Zheng H."/>
            <person name="Xu Z."/>
            <person name="Roellig D.M."/>
            <person name="Li N."/>
            <person name="Frace M.A."/>
            <person name="Tang K."/>
            <person name="Arrowood M.J."/>
            <person name="Moss D.M."/>
            <person name="Zhang L."/>
            <person name="Feng Y."/>
            <person name="Xiao L."/>
        </authorList>
    </citation>
    <scope>NUCLEOTIDE SEQUENCE [LARGE SCALE GENOMIC DNA]</scope>
    <source>
        <strain evidence="3 4">CHN_HEN01</strain>
    </source>
</reference>
<evidence type="ECO:0000313" key="4">
    <source>
        <dbReference type="Proteomes" id="UP000095192"/>
    </source>
</evidence>
<dbReference type="VEuPathDB" id="ToxoDB:cyc_08880"/>
<evidence type="ECO:0000256" key="1">
    <source>
        <dbReference type="SAM" id="Coils"/>
    </source>
</evidence>
<protein>
    <submittedName>
        <fullName evidence="3">Uncharacterized protein</fullName>
    </submittedName>
</protein>
<comment type="caution">
    <text evidence="3">The sequence shown here is derived from an EMBL/GenBank/DDBJ whole genome shotgun (WGS) entry which is preliminary data.</text>
</comment>
<dbReference type="AlphaFoldDB" id="A0A1D3D5L8"/>
<feature type="compositionally biased region" description="Basic and acidic residues" evidence="2">
    <location>
        <begin position="191"/>
        <end position="211"/>
    </location>
</feature>
<organism evidence="3 4">
    <name type="scientific">Cyclospora cayetanensis</name>
    <dbReference type="NCBI Taxonomy" id="88456"/>
    <lineage>
        <taxon>Eukaryota</taxon>
        <taxon>Sar</taxon>
        <taxon>Alveolata</taxon>
        <taxon>Apicomplexa</taxon>
        <taxon>Conoidasida</taxon>
        <taxon>Coccidia</taxon>
        <taxon>Eucoccidiorida</taxon>
        <taxon>Eimeriorina</taxon>
        <taxon>Eimeriidae</taxon>
        <taxon>Cyclospora</taxon>
    </lineage>
</organism>
<feature type="coiled-coil region" evidence="1">
    <location>
        <begin position="98"/>
        <end position="125"/>
    </location>
</feature>
<keyword evidence="4" id="KW-1185">Reference proteome</keyword>
<dbReference type="InParanoid" id="A0A1D3D5L8"/>
<evidence type="ECO:0000256" key="2">
    <source>
        <dbReference type="SAM" id="MobiDB-lite"/>
    </source>
</evidence>
<dbReference type="Proteomes" id="UP000095192">
    <property type="component" value="Unassembled WGS sequence"/>
</dbReference>
<sequence length="327" mass="35910">MQERIARLNEERIAAQRRADAMAAAAAATVVPHVDAAAVAASAAAAENTAALKLLQAITEQVSDLQKSQQRVEEGPPEVDVASVASCNEGLLLLRVDEGAAKATMEEFKALLDELNQRIQETAKQLCSAQLASSVLVSGMRDSTSLWGIRNSIDEERQQQQHQQQQVAVEQMHTPGDDRVMPQQLPLQQEPCKKRDQGRQQRQRMQPEEQQNRQNQAGGRPYEAENDASSTAWSGGDSWDVDFSVEHSRKGVHASAGAVSMPAEARLVSAGEDASALHALERGGTRICASNVTEQRPVKRILQHVNSVRRRHHHLQKDNQQQLQALL</sequence>
<keyword evidence="1" id="KW-0175">Coiled coil</keyword>
<gene>
    <name evidence="3" type="ORF">cyc_08880</name>
</gene>
<evidence type="ECO:0000313" key="3">
    <source>
        <dbReference type="EMBL" id="OEH78745.1"/>
    </source>
</evidence>
<proteinExistence type="predicted"/>
<accession>A0A1D3D5L8</accession>